<comment type="caution">
    <text evidence="5">The sequence shown here is derived from an EMBL/GenBank/DDBJ whole genome shotgun (WGS) entry which is preliminary data.</text>
</comment>
<comment type="similarity">
    <text evidence="2 4">Belongs to the pterin-4-alpha-carbinolamine dehydratase family.</text>
</comment>
<accession>A0A3N4U883</accession>
<dbReference type="RefSeq" id="WP_123794086.1">
    <property type="nucleotide sequence ID" value="NZ_RKQK01000005.1"/>
</dbReference>
<dbReference type="AlphaFoldDB" id="A0A3N4U883"/>
<dbReference type="PANTHER" id="PTHR12599">
    <property type="entry name" value="PTERIN-4-ALPHA-CARBINOLAMINE DEHYDRATASE"/>
    <property type="match status" value="1"/>
</dbReference>
<evidence type="ECO:0000256" key="2">
    <source>
        <dbReference type="ARBA" id="ARBA00006472"/>
    </source>
</evidence>
<dbReference type="GO" id="GO:0008124">
    <property type="term" value="F:4-alpha-hydroxytetrahydrobiopterin dehydratase activity"/>
    <property type="evidence" value="ECO:0007669"/>
    <property type="project" value="UniProtKB-UniRule"/>
</dbReference>
<dbReference type="Pfam" id="PF01329">
    <property type="entry name" value="Pterin_4a"/>
    <property type="match status" value="1"/>
</dbReference>
<organism evidence="5 6">
    <name type="scientific">Pacificibacter maritimus</name>
    <dbReference type="NCBI Taxonomy" id="762213"/>
    <lineage>
        <taxon>Bacteria</taxon>
        <taxon>Pseudomonadati</taxon>
        <taxon>Pseudomonadota</taxon>
        <taxon>Alphaproteobacteria</taxon>
        <taxon>Rhodobacterales</taxon>
        <taxon>Roseobacteraceae</taxon>
        <taxon>Pacificibacter</taxon>
    </lineage>
</organism>
<gene>
    <name evidence="5" type="ORF">EDD53_2776</name>
</gene>
<dbReference type="SUPFAM" id="SSF55248">
    <property type="entry name" value="PCD-like"/>
    <property type="match status" value="1"/>
</dbReference>
<dbReference type="OrthoDB" id="9794987at2"/>
<dbReference type="Gene3D" id="3.30.1360.20">
    <property type="entry name" value="Transcriptional coactivator/pterin dehydratase"/>
    <property type="match status" value="1"/>
</dbReference>
<keyword evidence="3 4" id="KW-0456">Lyase</keyword>
<dbReference type="PANTHER" id="PTHR12599:SF0">
    <property type="entry name" value="PTERIN-4-ALPHA-CARBINOLAMINE DEHYDRATASE"/>
    <property type="match status" value="1"/>
</dbReference>
<proteinExistence type="inferred from homology"/>
<evidence type="ECO:0000313" key="5">
    <source>
        <dbReference type="EMBL" id="RPE63179.1"/>
    </source>
</evidence>
<name>A0A3N4U883_9RHOB</name>
<evidence type="ECO:0000256" key="1">
    <source>
        <dbReference type="ARBA" id="ARBA00001554"/>
    </source>
</evidence>
<evidence type="ECO:0000256" key="3">
    <source>
        <dbReference type="ARBA" id="ARBA00023239"/>
    </source>
</evidence>
<dbReference type="EC" id="4.2.1.96" evidence="4"/>
<dbReference type="Proteomes" id="UP000269689">
    <property type="component" value="Unassembled WGS sequence"/>
</dbReference>
<dbReference type="InterPro" id="IPR001533">
    <property type="entry name" value="Pterin_deHydtase"/>
</dbReference>
<comment type="catalytic activity">
    <reaction evidence="1 4">
        <text>(4aS,6R)-4a-hydroxy-L-erythro-5,6,7,8-tetrahydrobiopterin = (6R)-L-erythro-6,7-dihydrobiopterin + H2O</text>
        <dbReference type="Rhea" id="RHEA:11920"/>
        <dbReference type="ChEBI" id="CHEBI:15377"/>
        <dbReference type="ChEBI" id="CHEBI:15642"/>
        <dbReference type="ChEBI" id="CHEBI:43120"/>
        <dbReference type="EC" id="4.2.1.96"/>
    </reaction>
</comment>
<dbReference type="InterPro" id="IPR036428">
    <property type="entry name" value="PCD_sf"/>
</dbReference>
<evidence type="ECO:0000313" key="6">
    <source>
        <dbReference type="Proteomes" id="UP000269689"/>
    </source>
</evidence>
<dbReference type="EMBL" id="RKQK01000005">
    <property type="protein sequence ID" value="RPE63179.1"/>
    <property type="molecule type" value="Genomic_DNA"/>
</dbReference>
<dbReference type="HAMAP" id="MF_00434">
    <property type="entry name" value="Pterin_4_alpha"/>
    <property type="match status" value="1"/>
</dbReference>
<dbReference type="GO" id="GO:0006729">
    <property type="term" value="P:tetrahydrobiopterin biosynthetic process"/>
    <property type="evidence" value="ECO:0007669"/>
    <property type="project" value="InterPro"/>
</dbReference>
<protein>
    <recommendedName>
        <fullName evidence="4">Putative pterin-4-alpha-carbinolamine dehydratase</fullName>
        <shortName evidence="4">PHS</shortName>
        <ecNumber evidence="4">4.2.1.96</ecNumber>
    </recommendedName>
    <alternativeName>
        <fullName evidence="4">4-alpha-hydroxy-tetrahydropterin dehydratase</fullName>
    </alternativeName>
    <alternativeName>
        <fullName evidence="4">Pterin carbinolamine dehydratase</fullName>
        <shortName evidence="4">PCD</shortName>
    </alternativeName>
</protein>
<sequence>MTDLIPHDKLSDMLPTGWVLCDEGTAMEKTFNFADFAEAFSWMTHMALVSEKVNHHPQMLYVYKTVQAYLTTHDANGITEKDITFAQKMNEVAGDV</sequence>
<evidence type="ECO:0000256" key="4">
    <source>
        <dbReference type="HAMAP-Rule" id="MF_00434"/>
    </source>
</evidence>
<reference evidence="5 6" key="1">
    <citation type="submission" date="2018-11" db="EMBL/GenBank/DDBJ databases">
        <title>Genomic Encyclopedia of Type Strains, Phase IV (KMG-IV): sequencing the most valuable type-strain genomes for metagenomic binning, comparative biology and taxonomic classification.</title>
        <authorList>
            <person name="Goeker M."/>
        </authorList>
    </citation>
    <scope>NUCLEOTIDE SEQUENCE [LARGE SCALE GENOMIC DNA]</scope>
    <source>
        <strain evidence="5 6">DSM 104731</strain>
    </source>
</reference>
<keyword evidence="6" id="KW-1185">Reference proteome</keyword>